<evidence type="ECO:0000313" key="6">
    <source>
        <dbReference type="Proteomes" id="UP001172155"/>
    </source>
</evidence>
<organism evidence="5 6">
    <name type="scientific">Schizothecium vesticola</name>
    <dbReference type="NCBI Taxonomy" id="314040"/>
    <lineage>
        <taxon>Eukaryota</taxon>
        <taxon>Fungi</taxon>
        <taxon>Dikarya</taxon>
        <taxon>Ascomycota</taxon>
        <taxon>Pezizomycotina</taxon>
        <taxon>Sordariomycetes</taxon>
        <taxon>Sordariomycetidae</taxon>
        <taxon>Sordariales</taxon>
        <taxon>Schizotheciaceae</taxon>
        <taxon>Schizothecium</taxon>
    </lineage>
</organism>
<keyword evidence="1 5" id="KW-0378">Hydrolase</keyword>
<feature type="region of interest" description="Disordered" evidence="2">
    <location>
        <begin position="214"/>
        <end position="266"/>
    </location>
</feature>
<protein>
    <recommendedName>
        <fullName evidence="1">Ubiquitin carboxyl-terminal hydrolase</fullName>
        <ecNumber evidence="1">3.4.19.12</ecNumber>
    </recommendedName>
</protein>
<feature type="compositionally biased region" description="Polar residues" evidence="2">
    <location>
        <begin position="467"/>
        <end position="494"/>
    </location>
</feature>
<keyword evidence="3" id="KW-0812">Transmembrane</keyword>
<feature type="domain" description="USP" evidence="4">
    <location>
        <begin position="51"/>
        <end position="638"/>
    </location>
</feature>
<feature type="region of interest" description="Disordered" evidence="2">
    <location>
        <begin position="467"/>
        <end position="552"/>
    </location>
</feature>
<dbReference type="Pfam" id="PF00443">
    <property type="entry name" value="UCH"/>
    <property type="match status" value="1"/>
</dbReference>
<keyword evidence="1" id="KW-0788">Thiol protease</keyword>
<comment type="caution">
    <text evidence="5">The sequence shown here is derived from an EMBL/GenBank/DDBJ whole genome shotgun (WGS) entry which is preliminary data.</text>
</comment>
<dbReference type="GO" id="GO:0004843">
    <property type="term" value="F:cysteine-type deubiquitinase activity"/>
    <property type="evidence" value="ECO:0007669"/>
    <property type="project" value="UniProtKB-UniRule"/>
</dbReference>
<evidence type="ECO:0000256" key="2">
    <source>
        <dbReference type="SAM" id="MobiDB-lite"/>
    </source>
</evidence>
<dbReference type="PANTHER" id="PTHR24006:SF904">
    <property type="entry name" value="UBIQUITIN CARBOXYL-TERMINAL HYDROLASE 16"/>
    <property type="match status" value="1"/>
</dbReference>
<dbReference type="CDD" id="cd02662">
    <property type="entry name" value="Peptidase_C19F"/>
    <property type="match status" value="1"/>
</dbReference>
<dbReference type="SUPFAM" id="SSF54001">
    <property type="entry name" value="Cysteine proteinases"/>
    <property type="match status" value="1"/>
</dbReference>
<evidence type="ECO:0000313" key="5">
    <source>
        <dbReference type="EMBL" id="KAK0754054.1"/>
    </source>
</evidence>
<dbReference type="PANTHER" id="PTHR24006">
    <property type="entry name" value="UBIQUITIN CARBOXYL-TERMINAL HYDROLASE"/>
    <property type="match status" value="1"/>
</dbReference>
<comment type="similarity">
    <text evidence="1">Belongs to the peptidase C19 family.</text>
</comment>
<dbReference type="PROSITE" id="PS00972">
    <property type="entry name" value="USP_1"/>
    <property type="match status" value="1"/>
</dbReference>
<dbReference type="GO" id="GO:0006508">
    <property type="term" value="P:proteolysis"/>
    <property type="evidence" value="ECO:0007669"/>
    <property type="project" value="UniProtKB-KW"/>
</dbReference>
<dbReference type="Proteomes" id="UP001172155">
    <property type="component" value="Unassembled WGS sequence"/>
</dbReference>
<evidence type="ECO:0000259" key="4">
    <source>
        <dbReference type="PROSITE" id="PS50235"/>
    </source>
</evidence>
<dbReference type="InterPro" id="IPR001394">
    <property type="entry name" value="Peptidase_C19_UCH"/>
</dbReference>
<name>A0AA40FA49_9PEZI</name>
<dbReference type="GO" id="GO:0005634">
    <property type="term" value="C:nucleus"/>
    <property type="evidence" value="ECO:0007669"/>
    <property type="project" value="TreeGrafter"/>
</dbReference>
<sequence length="639" mass="70026">MPDRSLTVATYAAGASLAAITLIYVFAPTYFLDNEQSSVGGVLGSRKKGIVGLTNPANDCFINSTLQALAGLNDLRLYLIQETHRRSVGENGKHYARVVRAAEHRDGEPPEPRSLEDSPDWKIEGLQLGIVTKGLKDILDALNERPIYKKTISAAPFIRTLEVAFRQRISRQQQDAQEFLQVVAERLCDEYHAGSRVRRLASGRIISDVIDASISNGEPASRPSREGHPDAVETAMSSPPLRDSAPLGSVAPPTVSAPDNDKYGQDEGFPLEGKFESQIECMTCGFKPRPTESTFCTLTLNVPQVSSTTLAACFDGMFKTEYIDDFKCEKCRLVHALDTLRGEARKLDSDEAREGALADLAKLQHSIDTDPEKPPGDVALPDIRQAPKRKIARHIRLTHFPRILAIHLSRSIFDASSMSQKNLAKVSFPEHLPLGGLLSQRRYTLRGLVTHKGSHYSGHYETFRRQTTYPPFSNPGTFQPSSVYGSPSGAASTMPSSRSLEPKSELSSPLASAPDLASSASETGWSTTSAPRPAQDMTEPASSLPDEKDIDTGIPRSAAVSMHSAPPRLEPGRGLRTETLALPAKDQWTVHSIKGSKAKIHKASTKWWRISDEKVKVSSIGDVLGMQKEVYLLFYELDR</sequence>
<accession>A0AA40FA49</accession>
<dbReference type="InterPro" id="IPR050164">
    <property type="entry name" value="Peptidase_C19"/>
</dbReference>
<evidence type="ECO:0000256" key="1">
    <source>
        <dbReference type="RuleBase" id="RU366025"/>
    </source>
</evidence>
<keyword evidence="6" id="KW-1185">Reference proteome</keyword>
<reference evidence="5" key="1">
    <citation type="submission" date="2023-06" db="EMBL/GenBank/DDBJ databases">
        <title>Genome-scale phylogeny and comparative genomics of the fungal order Sordariales.</title>
        <authorList>
            <consortium name="Lawrence Berkeley National Laboratory"/>
            <person name="Hensen N."/>
            <person name="Bonometti L."/>
            <person name="Westerberg I."/>
            <person name="Brannstrom I.O."/>
            <person name="Guillou S."/>
            <person name="Cros-Aarteil S."/>
            <person name="Calhoun S."/>
            <person name="Haridas S."/>
            <person name="Kuo A."/>
            <person name="Mondo S."/>
            <person name="Pangilinan J."/>
            <person name="Riley R."/>
            <person name="LaButti K."/>
            <person name="Andreopoulos B."/>
            <person name="Lipzen A."/>
            <person name="Chen C."/>
            <person name="Yanf M."/>
            <person name="Daum C."/>
            <person name="Ng V."/>
            <person name="Clum A."/>
            <person name="Steindorff A."/>
            <person name="Ohm R."/>
            <person name="Martin F."/>
            <person name="Silar P."/>
            <person name="Natvig D."/>
            <person name="Lalanne C."/>
            <person name="Gautier V."/>
            <person name="Ament-velasquez S.L."/>
            <person name="Kruys A."/>
            <person name="Hutchinson M.I."/>
            <person name="Powell A.J."/>
            <person name="Barry K."/>
            <person name="Miller A.N."/>
            <person name="Grigoriev I.V."/>
            <person name="Debuchy R."/>
            <person name="Gladieux P."/>
            <person name="Thoren M.H."/>
            <person name="Johannesson H."/>
        </authorList>
    </citation>
    <scope>NUCLEOTIDE SEQUENCE</scope>
    <source>
        <strain evidence="5">SMH3187-1</strain>
    </source>
</reference>
<keyword evidence="1" id="KW-0645">Protease</keyword>
<keyword evidence="1" id="KW-0833">Ubl conjugation pathway</keyword>
<dbReference type="Gene3D" id="3.90.70.10">
    <property type="entry name" value="Cysteine proteinases"/>
    <property type="match status" value="1"/>
</dbReference>
<comment type="catalytic activity">
    <reaction evidence="1">
        <text>Thiol-dependent hydrolysis of ester, thioester, amide, peptide and isopeptide bonds formed by the C-terminal Gly of ubiquitin (a 76-residue protein attached to proteins as an intracellular targeting signal).</text>
        <dbReference type="EC" id="3.4.19.12"/>
    </reaction>
</comment>
<dbReference type="PROSITE" id="PS50235">
    <property type="entry name" value="USP_3"/>
    <property type="match status" value="1"/>
</dbReference>
<keyword evidence="3" id="KW-0472">Membrane</keyword>
<dbReference type="GO" id="GO:0005829">
    <property type="term" value="C:cytosol"/>
    <property type="evidence" value="ECO:0007669"/>
    <property type="project" value="TreeGrafter"/>
</dbReference>
<dbReference type="InterPro" id="IPR038765">
    <property type="entry name" value="Papain-like_cys_pep_sf"/>
</dbReference>
<dbReference type="EC" id="3.4.19.12" evidence="1"/>
<gene>
    <name evidence="5" type="ORF">B0T18DRAFT_385986</name>
</gene>
<dbReference type="GO" id="GO:0016579">
    <property type="term" value="P:protein deubiquitination"/>
    <property type="evidence" value="ECO:0007669"/>
    <property type="project" value="InterPro"/>
</dbReference>
<feature type="compositionally biased region" description="Low complexity" evidence="2">
    <location>
        <begin position="495"/>
        <end position="522"/>
    </location>
</feature>
<keyword evidence="3" id="KW-1133">Transmembrane helix</keyword>
<dbReference type="EMBL" id="JAUKUD010000001">
    <property type="protein sequence ID" value="KAK0754054.1"/>
    <property type="molecule type" value="Genomic_DNA"/>
</dbReference>
<dbReference type="PROSITE" id="PS00973">
    <property type="entry name" value="USP_2"/>
    <property type="match status" value="1"/>
</dbReference>
<proteinExistence type="inferred from homology"/>
<feature type="transmembrane region" description="Helical" evidence="3">
    <location>
        <begin position="7"/>
        <end position="27"/>
    </location>
</feature>
<evidence type="ECO:0000256" key="3">
    <source>
        <dbReference type="SAM" id="Phobius"/>
    </source>
</evidence>
<dbReference type="InterPro" id="IPR018200">
    <property type="entry name" value="USP_CS"/>
</dbReference>
<dbReference type="InterPro" id="IPR028889">
    <property type="entry name" value="USP"/>
</dbReference>
<dbReference type="AlphaFoldDB" id="A0AA40FA49"/>